<dbReference type="GO" id="GO:0042130">
    <property type="term" value="P:negative regulation of T cell proliferation"/>
    <property type="evidence" value="ECO:0007669"/>
    <property type="project" value="TreeGrafter"/>
</dbReference>
<dbReference type="GeneTree" id="ENSGT00980000202145"/>
<keyword evidence="7" id="KW-1015">Disulfide bond</keyword>
<keyword evidence="4" id="KW-0732">Signal</keyword>
<accession>A0A8C4RP33</accession>
<dbReference type="SUPFAM" id="SSF48726">
    <property type="entry name" value="Immunoglobulin"/>
    <property type="match status" value="2"/>
</dbReference>
<evidence type="ECO:0000256" key="4">
    <source>
        <dbReference type="ARBA" id="ARBA00022729"/>
    </source>
</evidence>
<dbReference type="InterPro" id="IPR013162">
    <property type="entry name" value="CD80_C2-set"/>
</dbReference>
<gene>
    <name evidence="13" type="primary">LOC114650636</name>
</gene>
<evidence type="ECO:0000256" key="11">
    <source>
        <dbReference type="SAM" id="Phobius"/>
    </source>
</evidence>
<evidence type="ECO:0000259" key="12">
    <source>
        <dbReference type="Pfam" id="PF08205"/>
    </source>
</evidence>
<organism evidence="13 14">
    <name type="scientific">Erpetoichthys calabaricus</name>
    <name type="common">Rope fish</name>
    <name type="synonym">Calamoichthys calabaricus</name>
    <dbReference type="NCBI Taxonomy" id="27687"/>
    <lineage>
        <taxon>Eukaryota</taxon>
        <taxon>Metazoa</taxon>
        <taxon>Chordata</taxon>
        <taxon>Craniata</taxon>
        <taxon>Vertebrata</taxon>
        <taxon>Euteleostomi</taxon>
        <taxon>Actinopterygii</taxon>
        <taxon>Polypteriformes</taxon>
        <taxon>Polypteridae</taxon>
        <taxon>Erpetoichthys</taxon>
    </lineage>
</organism>
<evidence type="ECO:0000256" key="9">
    <source>
        <dbReference type="ARBA" id="ARBA00023180"/>
    </source>
</evidence>
<evidence type="ECO:0000256" key="10">
    <source>
        <dbReference type="ARBA" id="ARBA00023319"/>
    </source>
</evidence>
<dbReference type="RefSeq" id="XP_028656238.1">
    <property type="nucleotide sequence ID" value="XM_028800405.2"/>
</dbReference>
<keyword evidence="10" id="KW-0393">Immunoglobulin domain</keyword>
<dbReference type="PANTHER" id="PTHR25466">
    <property type="entry name" value="T-LYMPHOCYTE ACTIVATION ANTIGEN"/>
    <property type="match status" value="1"/>
</dbReference>
<dbReference type="GeneID" id="114650636"/>
<dbReference type="GO" id="GO:0031295">
    <property type="term" value="P:T cell costimulation"/>
    <property type="evidence" value="ECO:0007669"/>
    <property type="project" value="TreeGrafter"/>
</dbReference>
<comment type="subcellular location">
    <subcellularLocation>
        <location evidence="1">Cell membrane</location>
        <topology evidence="1">Single-pass type I membrane protein</topology>
    </subcellularLocation>
</comment>
<feature type="transmembrane region" description="Helical" evidence="11">
    <location>
        <begin position="245"/>
        <end position="267"/>
    </location>
</feature>
<dbReference type="GO" id="GO:0071222">
    <property type="term" value="P:cellular response to lipopolysaccharide"/>
    <property type="evidence" value="ECO:0007669"/>
    <property type="project" value="TreeGrafter"/>
</dbReference>
<keyword evidence="14" id="KW-1185">Reference proteome</keyword>
<evidence type="ECO:0000256" key="1">
    <source>
        <dbReference type="ARBA" id="ARBA00004251"/>
    </source>
</evidence>
<evidence type="ECO:0000256" key="8">
    <source>
        <dbReference type="ARBA" id="ARBA00023170"/>
    </source>
</evidence>
<proteinExistence type="predicted"/>
<feature type="transmembrane region" description="Helical" evidence="11">
    <location>
        <begin position="20"/>
        <end position="40"/>
    </location>
</feature>
<evidence type="ECO:0000256" key="7">
    <source>
        <dbReference type="ARBA" id="ARBA00023157"/>
    </source>
</evidence>
<reference evidence="13" key="2">
    <citation type="submission" date="2025-08" db="UniProtKB">
        <authorList>
            <consortium name="Ensembl"/>
        </authorList>
    </citation>
    <scope>IDENTIFICATION</scope>
</reference>
<evidence type="ECO:0000256" key="5">
    <source>
        <dbReference type="ARBA" id="ARBA00022989"/>
    </source>
</evidence>
<dbReference type="Ensembl" id="ENSECRT00000005389.1">
    <property type="protein sequence ID" value="ENSECRP00000005294.1"/>
    <property type="gene ID" value="ENSECRG00000003581.1"/>
</dbReference>
<keyword evidence="5 11" id="KW-1133">Transmembrane helix</keyword>
<keyword evidence="9" id="KW-0325">Glycoprotein</keyword>
<dbReference type="GO" id="GO:0006955">
    <property type="term" value="P:immune response"/>
    <property type="evidence" value="ECO:0007669"/>
    <property type="project" value="TreeGrafter"/>
</dbReference>
<evidence type="ECO:0000313" key="13">
    <source>
        <dbReference type="Ensembl" id="ENSECRP00000005294.1"/>
    </source>
</evidence>
<evidence type="ECO:0000313" key="14">
    <source>
        <dbReference type="Proteomes" id="UP000694620"/>
    </source>
</evidence>
<dbReference type="AlphaFoldDB" id="A0A8C4RP33"/>
<protein>
    <submittedName>
        <fullName evidence="13">T-lymphocyte activation antigen CD80-like</fullName>
    </submittedName>
</protein>
<keyword evidence="6 11" id="KW-0472">Membrane</keyword>
<sequence length="342" mass="38984">MSLHLTHMISSSYKPSWYGIIWLLVSWHGMAAVNLVGIYGKNIDFPCHSFKSSIEKINRVYFQKLIGETPKFLNGYIKKENNTVDVQRFIFEKYKNRTYMDIQNNVITLKNVTIEDTGDYECILINSSNEDKIQFHLSIIANLTRPEISVNKDNPFSCNATYTCSASGIYPKPEIRWHFTPNISSTEWMVIDNNSSIDPQSGLYNVSSMIAILSKRDINISCSIHDDVSLETEVCQKHSPERADIMWIIASAIIVALVILILFILFVKKKNMLASASTSYQTDTTQEMITRQDASIDIENPEHQHSSLGMMSAHQKTSKSSYCTDFQHQNEEGKMFLTTSVM</sequence>
<dbReference type="GO" id="GO:0007166">
    <property type="term" value="P:cell surface receptor signaling pathway"/>
    <property type="evidence" value="ECO:0007669"/>
    <property type="project" value="TreeGrafter"/>
</dbReference>
<keyword evidence="8" id="KW-0675">Receptor</keyword>
<feature type="domain" description="CD80-like immunoglobulin C2-set" evidence="12">
    <location>
        <begin position="159"/>
        <end position="227"/>
    </location>
</feature>
<dbReference type="PANTHER" id="PTHR25466:SF2">
    <property type="entry name" value="T-LYMPHOCYTE ACTIVATION ANTIGEN CD86"/>
    <property type="match status" value="1"/>
</dbReference>
<name>A0A8C4RP33_ERPCA</name>
<keyword evidence="2" id="KW-1003">Cell membrane</keyword>
<dbReference type="Pfam" id="PF08205">
    <property type="entry name" value="C2-set_2"/>
    <property type="match status" value="1"/>
</dbReference>
<dbReference type="InterPro" id="IPR051713">
    <property type="entry name" value="T-cell_Activation_Regulation"/>
</dbReference>
<evidence type="ECO:0000256" key="2">
    <source>
        <dbReference type="ARBA" id="ARBA00022475"/>
    </source>
</evidence>
<evidence type="ECO:0000256" key="6">
    <source>
        <dbReference type="ARBA" id="ARBA00023136"/>
    </source>
</evidence>
<dbReference type="Proteomes" id="UP000694620">
    <property type="component" value="Chromosome 4"/>
</dbReference>
<dbReference type="GO" id="GO:0009897">
    <property type="term" value="C:external side of plasma membrane"/>
    <property type="evidence" value="ECO:0007669"/>
    <property type="project" value="TreeGrafter"/>
</dbReference>
<keyword evidence="3 11" id="KW-0812">Transmembrane</keyword>
<reference evidence="13" key="1">
    <citation type="submission" date="2021-06" db="EMBL/GenBank/DDBJ databases">
        <authorList>
            <consortium name="Wellcome Sanger Institute Data Sharing"/>
        </authorList>
    </citation>
    <scope>NUCLEOTIDE SEQUENCE [LARGE SCALE GENOMIC DNA]</scope>
</reference>
<dbReference type="GO" id="GO:0042102">
    <property type="term" value="P:positive regulation of T cell proliferation"/>
    <property type="evidence" value="ECO:0007669"/>
    <property type="project" value="TreeGrafter"/>
</dbReference>
<dbReference type="Gene3D" id="2.60.40.10">
    <property type="entry name" value="Immunoglobulins"/>
    <property type="match status" value="2"/>
</dbReference>
<dbReference type="OrthoDB" id="9904387at2759"/>
<dbReference type="InterPro" id="IPR036179">
    <property type="entry name" value="Ig-like_dom_sf"/>
</dbReference>
<reference evidence="13" key="3">
    <citation type="submission" date="2025-09" db="UniProtKB">
        <authorList>
            <consortium name="Ensembl"/>
        </authorList>
    </citation>
    <scope>IDENTIFICATION</scope>
</reference>
<dbReference type="InterPro" id="IPR013783">
    <property type="entry name" value="Ig-like_fold"/>
</dbReference>
<evidence type="ECO:0000256" key="3">
    <source>
        <dbReference type="ARBA" id="ARBA00022692"/>
    </source>
</evidence>